<dbReference type="AlphaFoldDB" id="A0A0B9GNU7"/>
<dbReference type="EMBL" id="JWLZ01000220">
    <property type="protein sequence ID" value="KHT58477.1"/>
    <property type="molecule type" value="Genomic_DNA"/>
</dbReference>
<organism evidence="1 2">
    <name type="scientific">Photobacterium gaetbulicola</name>
    <dbReference type="NCBI Taxonomy" id="1295392"/>
    <lineage>
        <taxon>Bacteria</taxon>
        <taxon>Pseudomonadati</taxon>
        <taxon>Pseudomonadota</taxon>
        <taxon>Gammaproteobacteria</taxon>
        <taxon>Vibrionales</taxon>
        <taxon>Vibrionaceae</taxon>
        <taxon>Photobacterium</taxon>
    </lineage>
</organism>
<name>A0A0B9GNU7_9GAMM</name>
<dbReference type="Proteomes" id="UP000031278">
    <property type="component" value="Unassembled WGS sequence"/>
</dbReference>
<protein>
    <submittedName>
        <fullName evidence="1">Uncharacterized protein</fullName>
    </submittedName>
</protein>
<evidence type="ECO:0000313" key="1">
    <source>
        <dbReference type="EMBL" id="KHT58477.1"/>
    </source>
</evidence>
<evidence type="ECO:0000313" key="2">
    <source>
        <dbReference type="Proteomes" id="UP000031278"/>
    </source>
</evidence>
<dbReference type="RefSeq" id="WP_039469398.1">
    <property type="nucleotide sequence ID" value="NZ_JWLZ01000220.1"/>
</dbReference>
<reference evidence="1 2" key="1">
    <citation type="submission" date="2014-12" db="EMBL/GenBank/DDBJ databases">
        <title>Genome sequencing of Photobacterium gaetbulicola AD005a.</title>
        <authorList>
            <person name="Adrian T.G.S."/>
            <person name="Chan K.G."/>
        </authorList>
    </citation>
    <scope>NUCLEOTIDE SEQUENCE [LARGE SCALE GENOMIC DNA]</scope>
    <source>
        <strain evidence="1 2">AD005a</strain>
    </source>
</reference>
<comment type="caution">
    <text evidence="1">The sequence shown here is derived from an EMBL/GenBank/DDBJ whole genome shotgun (WGS) entry which is preliminary data.</text>
</comment>
<sequence length="214" mass="24517">MFSEQLISDYLSTSIEQFQQDCSKLCAQHYPTVHNRGMRENHLGKALCRRIMATLEQAEIDAHFSQHKNDEQISQPVFVIDTTDFIIVVVAHRLLSANKACRQGLMHTIASVKSTLVQGKPTYIVVVADHWFDRSKASKEIPAWWLGRLPDNTDEYASEGVKLLGCTDNVAEQLRNEYQISHGEYHIHHPLKRETSNKIVHKYLLLSAFIPLHK</sequence>
<gene>
    <name evidence="1" type="ORF">RJ45_25055</name>
</gene>
<accession>A0A0B9GNU7</accession>
<proteinExistence type="predicted"/>